<evidence type="ECO:0000256" key="1">
    <source>
        <dbReference type="SAM" id="MobiDB-lite"/>
    </source>
</evidence>
<keyword evidence="3" id="KW-1185">Reference proteome</keyword>
<evidence type="ECO:0000313" key="2">
    <source>
        <dbReference type="EMBL" id="GAA4874220.1"/>
    </source>
</evidence>
<evidence type="ECO:0008006" key="4">
    <source>
        <dbReference type="Google" id="ProtNLM"/>
    </source>
</evidence>
<protein>
    <recommendedName>
        <fullName evidence="4">Pyrrolidone-carboxylate peptidase</fullName>
    </recommendedName>
</protein>
<accession>A0ABP9EK15</accession>
<dbReference type="Proteomes" id="UP001499988">
    <property type="component" value="Unassembled WGS sequence"/>
</dbReference>
<name>A0ABP9EK15_9GAMM</name>
<sequence>MAISLLGGQAMALPLDIEEQRLNALAQHQPELLNRYQPQLDHLLKRYRADPGELTVTRKVAEDANALWRTAVEDVQSGVWDDRPLYWHRLALRRELKTAPAGFSIAPWQRQILLSTVENASRGMSDIQFDESTEIRILLTGFDPFQLDQQLDQSNPSGLAALALDGKRWQVNGQWAQIESVLIPVRFQDFDDGLIESLLTPYLRDNSVDLILTVSMGRDQFDLERFPGRNRSASAPDNRNVHTGASKSTPLPPSLNGAELHGPEFVEFSLPAAQMQQATGPYAIRDNRTIRTLNGKREAQALHQLDGTVSVEGSGGGYLSNEISYRSLLLKQLLGSPVPIGHIHTPKVNGFEPAHNRAIVEQLHAMIEHAALAL</sequence>
<gene>
    <name evidence="2" type="ORF">GCM10023333_03870</name>
</gene>
<dbReference type="InterPro" id="IPR036440">
    <property type="entry name" value="Peptidase_C15-like_sf"/>
</dbReference>
<dbReference type="SUPFAM" id="SSF53182">
    <property type="entry name" value="Pyrrolidone carboxyl peptidase (pyroglutamate aminopeptidase)"/>
    <property type="match status" value="1"/>
</dbReference>
<reference evidence="3" key="1">
    <citation type="journal article" date="2019" name="Int. J. Syst. Evol. Microbiol.">
        <title>The Global Catalogue of Microorganisms (GCM) 10K type strain sequencing project: providing services to taxonomists for standard genome sequencing and annotation.</title>
        <authorList>
            <consortium name="The Broad Institute Genomics Platform"/>
            <consortium name="The Broad Institute Genome Sequencing Center for Infectious Disease"/>
            <person name="Wu L."/>
            <person name="Ma J."/>
        </authorList>
    </citation>
    <scope>NUCLEOTIDE SEQUENCE [LARGE SCALE GENOMIC DNA]</scope>
    <source>
        <strain evidence="3">JCM 18401</strain>
    </source>
</reference>
<organism evidence="2 3">
    <name type="scientific">Ferrimonas pelagia</name>
    <dbReference type="NCBI Taxonomy" id="1177826"/>
    <lineage>
        <taxon>Bacteria</taxon>
        <taxon>Pseudomonadati</taxon>
        <taxon>Pseudomonadota</taxon>
        <taxon>Gammaproteobacteria</taxon>
        <taxon>Alteromonadales</taxon>
        <taxon>Ferrimonadaceae</taxon>
        <taxon>Ferrimonas</taxon>
    </lineage>
</organism>
<comment type="caution">
    <text evidence="2">The sequence shown here is derived from an EMBL/GenBank/DDBJ whole genome shotgun (WGS) entry which is preliminary data.</text>
</comment>
<evidence type="ECO:0000313" key="3">
    <source>
        <dbReference type="Proteomes" id="UP001499988"/>
    </source>
</evidence>
<dbReference type="Gene3D" id="3.40.630.20">
    <property type="entry name" value="Peptidase C15, pyroglutamyl peptidase I-like"/>
    <property type="match status" value="1"/>
</dbReference>
<feature type="region of interest" description="Disordered" evidence="1">
    <location>
        <begin position="225"/>
        <end position="258"/>
    </location>
</feature>
<feature type="compositionally biased region" description="Polar residues" evidence="1">
    <location>
        <begin position="231"/>
        <end position="249"/>
    </location>
</feature>
<proteinExistence type="predicted"/>
<dbReference type="EMBL" id="BAABJZ010000006">
    <property type="protein sequence ID" value="GAA4874220.1"/>
    <property type="molecule type" value="Genomic_DNA"/>
</dbReference>